<dbReference type="InterPro" id="IPR038765">
    <property type="entry name" value="Papain-like_cys_pep_sf"/>
</dbReference>
<sequence>MQDVDVWRTHTPFSDPGVHVGAIAAFPAEIGRLIEIVQGVLVHSSWLDEYGLDAARFTAAVRTTLPVARRLDDILARDPQPLDVPRPPERRSIGTCRDYALMLCAFLRAKGVPARVRCGFAAYFRQGWEDHWVTEYRDARTESWRLADAQIDSMLRHRNRIVFDPADMPRKAFLTAGEAWLSFRRAEADPGAFGHGETTGSWFMKVNVLRDHHVLNGRETSDWDRWREAAPTRRSVRDDDLEMLDDLAAHPDQKLVALAPDWLD</sequence>
<dbReference type="SUPFAM" id="SSF54001">
    <property type="entry name" value="Cysteine proteinases"/>
    <property type="match status" value="1"/>
</dbReference>
<dbReference type="PATRIC" id="fig|443610.3.peg.790"/>
<dbReference type="OrthoDB" id="148799at2"/>
<accession>A0A0F5FRH5</accession>
<protein>
    <submittedName>
        <fullName evidence="2">Transglutaminase</fullName>
    </submittedName>
</protein>
<proteinExistence type="predicted"/>
<comment type="caution">
    <text evidence="2">The sequence shown here is derived from an EMBL/GenBank/DDBJ whole genome shotgun (WGS) entry which is preliminary data.</text>
</comment>
<dbReference type="Proteomes" id="UP000033632">
    <property type="component" value="Unassembled WGS sequence"/>
</dbReference>
<feature type="domain" description="Transglutaminase-like" evidence="1">
    <location>
        <begin position="92"/>
        <end position="148"/>
    </location>
</feature>
<keyword evidence="3" id="KW-1185">Reference proteome</keyword>
<dbReference type="InterPro" id="IPR002931">
    <property type="entry name" value="Transglutaminase-like"/>
</dbReference>
<reference evidence="2 3" key="1">
    <citation type="submission" date="2015-03" db="EMBL/GenBank/DDBJ databases">
        <authorList>
            <person name="Hassan Y.I."/>
            <person name="Lepp D."/>
            <person name="Li X.-Z."/>
            <person name="Zhou T."/>
        </authorList>
    </citation>
    <scope>NUCLEOTIDE SEQUENCE [LARGE SCALE GENOMIC DNA]</scope>
    <source>
        <strain evidence="2 3">BD-c194</strain>
    </source>
</reference>
<dbReference type="Gene3D" id="3.10.620.30">
    <property type="match status" value="1"/>
</dbReference>
<name>A0A0F5FRH5_9HYPH</name>
<evidence type="ECO:0000313" key="2">
    <source>
        <dbReference type="EMBL" id="KKB11433.1"/>
    </source>
</evidence>
<evidence type="ECO:0000259" key="1">
    <source>
        <dbReference type="Pfam" id="PF01841"/>
    </source>
</evidence>
<evidence type="ECO:0000313" key="3">
    <source>
        <dbReference type="Proteomes" id="UP000033632"/>
    </source>
</evidence>
<dbReference type="Pfam" id="PF01841">
    <property type="entry name" value="Transglut_core"/>
    <property type="match status" value="1"/>
</dbReference>
<organism evidence="2 3">
    <name type="scientific">Devosia geojensis</name>
    <dbReference type="NCBI Taxonomy" id="443610"/>
    <lineage>
        <taxon>Bacteria</taxon>
        <taxon>Pseudomonadati</taxon>
        <taxon>Pseudomonadota</taxon>
        <taxon>Alphaproteobacteria</taxon>
        <taxon>Hyphomicrobiales</taxon>
        <taxon>Devosiaceae</taxon>
        <taxon>Devosia</taxon>
    </lineage>
</organism>
<dbReference type="AlphaFoldDB" id="A0A0F5FRH5"/>
<gene>
    <name evidence="2" type="ORF">VE25_12745</name>
</gene>
<dbReference type="STRING" id="443610.VE25_12745"/>
<dbReference type="EMBL" id="JZEX01000117">
    <property type="protein sequence ID" value="KKB11433.1"/>
    <property type="molecule type" value="Genomic_DNA"/>
</dbReference>
<dbReference type="RefSeq" id="WP_046109013.1">
    <property type="nucleotide sequence ID" value="NZ_JZEX01000117.1"/>
</dbReference>